<evidence type="ECO:0000256" key="5">
    <source>
        <dbReference type="ARBA" id="ARBA00023203"/>
    </source>
</evidence>
<dbReference type="GO" id="GO:0005737">
    <property type="term" value="C:cytoplasm"/>
    <property type="evidence" value="ECO:0007669"/>
    <property type="project" value="TreeGrafter"/>
</dbReference>
<dbReference type="OrthoDB" id="10006997at2759"/>
<dbReference type="GO" id="GO:0003785">
    <property type="term" value="F:actin monomer binding"/>
    <property type="evidence" value="ECO:0007669"/>
    <property type="project" value="TreeGrafter"/>
</dbReference>
<proteinExistence type="inferred from homology"/>
<dbReference type="Proteomes" id="UP000250140">
    <property type="component" value="Unassembled WGS sequence"/>
</dbReference>
<evidence type="ECO:0000256" key="7">
    <source>
        <dbReference type="ARBA" id="ARBA00038532"/>
    </source>
</evidence>
<dbReference type="GO" id="GO:0051015">
    <property type="term" value="F:actin filament binding"/>
    <property type="evidence" value="ECO:0007669"/>
    <property type="project" value="TreeGrafter"/>
</dbReference>
<dbReference type="PANTHER" id="PTHR13759:SF1">
    <property type="entry name" value="TWINFILIN"/>
    <property type="match status" value="1"/>
</dbReference>
<evidence type="ECO:0000259" key="8">
    <source>
        <dbReference type="PROSITE" id="PS51263"/>
    </source>
</evidence>
<protein>
    <submittedName>
        <fullName evidence="9">Actin depolymerizing protein</fullName>
    </submittedName>
</protein>
<comment type="subunit">
    <text evidence="7">Interacts with G-actin; ADP-actin form.</text>
</comment>
<dbReference type="GO" id="GO:0030042">
    <property type="term" value="P:actin filament depolymerization"/>
    <property type="evidence" value="ECO:0007669"/>
    <property type="project" value="TreeGrafter"/>
</dbReference>
<sequence length="128" mass="14181">MLTWVQKLDVVNERLLLASVSSATSATLATEIEATEPRFSFYRHTAPDAPILFISTCPSSSKIKERMLYAASRGIVIQIAQNEAGITIAKRIEATNPDEVTAQTIEDEFKQQAETKTAFARPKRPGKR</sequence>
<dbReference type="SMART" id="SM00102">
    <property type="entry name" value="ADF"/>
    <property type="match status" value="1"/>
</dbReference>
<evidence type="ECO:0000256" key="4">
    <source>
        <dbReference type="ARBA" id="ARBA00022737"/>
    </source>
</evidence>
<evidence type="ECO:0000256" key="6">
    <source>
        <dbReference type="ARBA" id="ARBA00023212"/>
    </source>
</evidence>
<name>A0A8E2EWE7_9PEZI</name>
<evidence type="ECO:0000256" key="3">
    <source>
        <dbReference type="ARBA" id="ARBA00022490"/>
    </source>
</evidence>
<dbReference type="Gene3D" id="3.40.20.10">
    <property type="entry name" value="Severin"/>
    <property type="match status" value="1"/>
</dbReference>
<dbReference type="InterPro" id="IPR029006">
    <property type="entry name" value="ADF-H/Gelsolin-like_dom_sf"/>
</dbReference>
<dbReference type="EMBL" id="KV750193">
    <property type="protein sequence ID" value="OCL05850.1"/>
    <property type="molecule type" value="Genomic_DNA"/>
</dbReference>
<dbReference type="PROSITE" id="PS51263">
    <property type="entry name" value="ADF_H"/>
    <property type="match status" value="1"/>
</dbReference>
<keyword evidence="6" id="KW-0206">Cytoskeleton</keyword>
<dbReference type="AlphaFoldDB" id="A0A8E2EWE7"/>
<evidence type="ECO:0000256" key="1">
    <source>
        <dbReference type="ARBA" id="ARBA00004245"/>
    </source>
</evidence>
<dbReference type="InterPro" id="IPR002108">
    <property type="entry name" value="ADF-H"/>
</dbReference>
<comment type="similarity">
    <text evidence="2">Belongs to the actin-binding proteins ADF family. Twinfilin subfamily.</text>
</comment>
<dbReference type="Pfam" id="PF00241">
    <property type="entry name" value="Cofilin_ADF"/>
    <property type="match status" value="1"/>
</dbReference>
<evidence type="ECO:0000313" key="9">
    <source>
        <dbReference type="EMBL" id="OCL05850.1"/>
    </source>
</evidence>
<dbReference type="GO" id="GO:0005884">
    <property type="term" value="C:actin filament"/>
    <property type="evidence" value="ECO:0007669"/>
    <property type="project" value="TreeGrafter"/>
</dbReference>
<keyword evidence="5" id="KW-0009">Actin-binding</keyword>
<evidence type="ECO:0000256" key="2">
    <source>
        <dbReference type="ARBA" id="ARBA00009557"/>
    </source>
</evidence>
<dbReference type="GO" id="GO:0051016">
    <property type="term" value="P:barbed-end actin filament capping"/>
    <property type="evidence" value="ECO:0007669"/>
    <property type="project" value="TreeGrafter"/>
</dbReference>
<keyword evidence="10" id="KW-1185">Reference proteome</keyword>
<feature type="domain" description="ADF-H" evidence="8">
    <location>
        <begin position="1"/>
        <end position="110"/>
    </location>
</feature>
<comment type="subcellular location">
    <subcellularLocation>
        <location evidence="1">Cytoplasm</location>
        <location evidence="1">Cytoskeleton</location>
    </subcellularLocation>
</comment>
<keyword evidence="3" id="KW-0963">Cytoplasm</keyword>
<dbReference type="InterPro" id="IPR028458">
    <property type="entry name" value="Twinfilin"/>
</dbReference>
<reference evidence="9 10" key="1">
    <citation type="journal article" date="2016" name="Nat. Commun.">
        <title>Ectomycorrhizal ecology is imprinted in the genome of the dominant symbiotic fungus Cenococcum geophilum.</title>
        <authorList>
            <consortium name="DOE Joint Genome Institute"/>
            <person name="Peter M."/>
            <person name="Kohler A."/>
            <person name="Ohm R.A."/>
            <person name="Kuo A."/>
            <person name="Krutzmann J."/>
            <person name="Morin E."/>
            <person name="Arend M."/>
            <person name="Barry K.W."/>
            <person name="Binder M."/>
            <person name="Choi C."/>
            <person name="Clum A."/>
            <person name="Copeland A."/>
            <person name="Grisel N."/>
            <person name="Haridas S."/>
            <person name="Kipfer T."/>
            <person name="LaButti K."/>
            <person name="Lindquist E."/>
            <person name="Lipzen A."/>
            <person name="Maire R."/>
            <person name="Meier B."/>
            <person name="Mihaltcheva S."/>
            <person name="Molinier V."/>
            <person name="Murat C."/>
            <person name="Poggeler S."/>
            <person name="Quandt C.A."/>
            <person name="Sperisen C."/>
            <person name="Tritt A."/>
            <person name="Tisserant E."/>
            <person name="Crous P.W."/>
            <person name="Henrissat B."/>
            <person name="Nehls U."/>
            <person name="Egli S."/>
            <person name="Spatafora J.W."/>
            <person name="Grigoriev I.V."/>
            <person name="Martin F.M."/>
        </authorList>
    </citation>
    <scope>NUCLEOTIDE SEQUENCE [LARGE SCALE GENOMIC DNA]</scope>
    <source>
        <strain evidence="9 10">CBS 207.34</strain>
    </source>
</reference>
<organism evidence="9 10">
    <name type="scientific">Glonium stellatum</name>
    <dbReference type="NCBI Taxonomy" id="574774"/>
    <lineage>
        <taxon>Eukaryota</taxon>
        <taxon>Fungi</taxon>
        <taxon>Dikarya</taxon>
        <taxon>Ascomycota</taxon>
        <taxon>Pezizomycotina</taxon>
        <taxon>Dothideomycetes</taxon>
        <taxon>Pleosporomycetidae</taxon>
        <taxon>Gloniales</taxon>
        <taxon>Gloniaceae</taxon>
        <taxon>Glonium</taxon>
    </lineage>
</organism>
<evidence type="ECO:0000313" key="10">
    <source>
        <dbReference type="Proteomes" id="UP000250140"/>
    </source>
</evidence>
<dbReference type="PANTHER" id="PTHR13759">
    <property type="entry name" value="TWINFILIN"/>
    <property type="match status" value="1"/>
</dbReference>
<keyword evidence="4" id="KW-0677">Repeat</keyword>
<dbReference type="SUPFAM" id="SSF55753">
    <property type="entry name" value="Actin depolymerizing proteins"/>
    <property type="match status" value="1"/>
</dbReference>
<accession>A0A8E2EWE7</accession>
<gene>
    <name evidence="9" type="ORF">AOQ84DRAFT_298122</name>
</gene>